<reference evidence="2 3" key="2">
    <citation type="journal article" date="2010" name="Nucleic Acids Res.">
        <title>BeetleBase in 2010: revisions to provide comprehensive genomic information for Tribolium castaneum.</title>
        <authorList>
            <person name="Kim H.S."/>
            <person name="Murphy T."/>
            <person name="Xia J."/>
            <person name="Caragea D."/>
            <person name="Park Y."/>
            <person name="Beeman R.W."/>
            <person name="Lorenzen M.D."/>
            <person name="Butcher S."/>
            <person name="Manak J.R."/>
            <person name="Brown S.J."/>
        </authorList>
    </citation>
    <scope>NUCLEOTIDE SEQUENCE [LARGE SCALE GENOMIC DNA]</scope>
    <source>
        <strain evidence="2 3">Georgia GA2</strain>
    </source>
</reference>
<dbReference type="Proteomes" id="UP000007266">
    <property type="component" value="Unassembled WGS sequence"/>
</dbReference>
<dbReference type="PANTHER" id="PTHR37162">
    <property type="entry name" value="HAT FAMILY DIMERISATION DOMAINCONTAINING PROTEIN-RELATED"/>
    <property type="match status" value="1"/>
</dbReference>
<evidence type="ECO:0000256" key="1">
    <source>
        <dbReference type="SAM" id="MobiDB-lite"/>
    </source>
</evidence>
<dbReference type="EMBL" id="KQ972840">
    <property type="protein sequence ID" value="EFA12423.1"/>
    <property type="molecule type" value="Genomic_DNA"/>
</dbReference>
<reference evidence="2 3" key="1">
    <citation type="journal article" date="2008" name="Nature">
        <title>The genome of the model beetle and pest Tribolium castaneum.</title>
        <authorList>
            <consortium name="Tribolium Genome Sequencing Consortium"/>
            <person name="Richards S."/>
            <person name="Gibbs R.A."/>
            <person name="Weinstock G.M."/>
            <person name="Brown S.J."/>
            <person name="Denell R."/>
            <person name="Beeman R.W."/>
            <person name="Gibbs R."/>
            <person name="Beeman R.W."/>
            <person name="Brown S.J."/>
            <person name="Bucher G."/>
            <person name="Friedrich M."/>
            <person name="Grimmelikhuijzen C.J."/>
            <person name="Klingler M."/>
            <person name="Lorenzen M."/>
            <person name="Richards S."/>
            <person name="Roth S."/>
            <person name="Schroder R."/>
            <person name="Tautz D."/>
            <person name="Zdobnov E.M."/>
            <person name="Muzny D."/>
            <person name="Gibbs R.A."/>
            <person name="Weinstock G.M."/>
            <person name="Attaway T."/>
            <person name="Bell S."/>
            <person name="Buhay C.J."/>
            <person name="Chandrabose M.N."/>
            <person name="Chavez D."/>
            <person name="Clerk-Blankenburg K.P."/>
            <person name="Cree A."/>
            <person name="Dao M."/>
            <person name="Davis C."/>
            <person name="Chacko J."/>
            <person name="Dinh H."/>
            <person name="Dugan-Rocha S."/>
            <person name="Fowler G."/>
            <person name="Garner T.T."/>
            <person name="Garnes J."/>
            <person name="Gnirke A."/>
            <person name="Hawes A."/>
            <person name="Hernandez J."/>
            <person name="Hines S."/>
            <person name="Holder M."/>
            <person name="Hume J."/>
            <person name="Jhangiani S.N."/>
            <person name="Joshi V."/>
            <person name="Khan Z.M."/>
            <person name="Jackson L."/>
            <person name="Kovar C."/>
            <person name="Kowis A."/>
            <person name="Lee S."/>
            <person name="Lewis L.R."/>
            <person name="Margolis J."/>
            <person name="Morgan M."/>
            <person name="Nazareth L.V."/>
            <person name="Nguyen N."/>
            <person name="Okwuonu G."/>
            <person name="Parker D."/>
            <person name="Richards S."/>
            <person name="Ruiz S.J."/>
            <person name="Santibanez J."/>
            <person name="Savard J."/>
            <person name="Scherer S.E."/>
            <person name="Schneider B."/>
            <person name="Sodergren E."/>
            <person name="Tautz D."/>
            <person name="Vattahil S."/>
            <person name="Villasana D."/>
            <person name="White C.S."/>
            <person name="Wright R."/>
            <person name="Park Y."/>
            <person name="Beeman R.W."/>
            <person name="Lord J."/>
            <person name="Oppert B."/>
            <person name="Lorenzen M."/>
            <person name="Brown S."/>
            <person name="Wang L."/>
            <person name="Savard J."/>
            <person name="Tautz D."/>
            <person name="Richards S."/>
            <person name="Weinstock G."/>
            <person name="Gibbs R.A."/>
            <person name="Liu Y."/>
            <person name="Worley K."/>
            <person name="Weinstock G."/>
            <person name="Elsik C.G."/>
            <person name="Reese J.T."/>
            <person name="Elhaik E."/>
            <person name="Landan G."/>
            <person name="Graur D."/>
            <person name="Arensburger P."/>
            <person name="Atkinson P."/>
            <person name="Beeman R.W."/>
            <person name="Beidler J."/>
            <person name="Brown S.J."/>
            <person name="Demuth J.P."/>
            <person name="Drury D.W."/>
            <person name="Du Y.Z."/>
            <person name="Fujiwara H."/>
            <person name="Lorenzen M."/>
            <person name="Maselli V."/>
            <person name="Osanai M."/>
            <person name="Park Y."/>
            <person name="Robertson H.M."/>
            <person name="Tu Z."/>
            <person name="Wang J.J."/>
            <person name="Wang S."/>
            <person name="Richards S."/>
            <person name="Song H."/>
            <person name="Zhang L."/>
            <person name="Sodergren E."/>
            <person name="Werner D."/>
            <person name="Stanke M."/>
            <person name="Morgenstern B."/>
            <person name="Solovyev V."/>
            <person name="Kosarev P."/>
            <person name="Brown G."/>
            <person name="Chen H.C."/>
            <person name="Ermolaeva O."/>
            <person name="Hlavina W."/>
            <person name="Kapustin Y."/>
            <person name="Kiryutin B."/>
            <person name="Kitts P."/>
            <person name="Maglott D."/>
            <person name="Pruitt K."/>
            <person name="Sapojnikov V."/>
            <person name="Souvorov A."/>
            <person name="Mackey A.J."/>
            <person name="Waterhouse R.M."/>
            <person name="Wyder S."/>
            <person name="Zdobnov E.M."/>
            <person name="Zdobnov E.M."/>
            <person name="Wyder S."/>
            <person name="Kriventseva E.V."/>
            <person name="Kadowaki T."/>
            <person name="Bork P."/>
            <person name="Aranda M."/>
            <person name="Bao R."/>
            <person name="Beermann A."/>
            <person name="Berns N."/>
            <person name="Bolognesi R."/>
            <person name="Bonneton F."/>
            <person name="Bopp D."/>
            <person name="Brown S.J."/>
            <person name="Bucher G."/>
            <person name="Butts T."/>
            <person name="Chaumot A."/>
            <person name="Denell R.E."/>
            <person name="Ferrier D.E."/>
            <person name="Friedrich M."/>
            <person name="Gordon C.M."/>
            <person name="Jindra M."/>
            <person name="Klingler M."/>
            <person name="Lan Q."/>
            <person name="Lattorff H.M."/>
            <person name="Laudet V."/>
            <person name="von Levetsow C."/>
            <person name="Liu Z."/>
            <person name="Lutz R."/>
            <person name="Lynch J.A."/>
            <person name="da Fonseca R.N."/>
            <person name="Posnien N."/>
            <person name="Reuter R."/>
            <person name="Roth S."/>
            <person name="Savard J."/>
            <person name="Schinko J.B."/>
            <person name="Schmitt C."/>
            <person name="Schoppmeier M."/>
            <person name="Schroder R."/>
            <person name="Shippy T.D."/>
            <person name="Simonnet F."/>
            <person name="Marques-Souza H."/>
            <person name="Tautz D."/>
            <person name="Tomoyasu Y."/>
            <person name="Trauner J."/>
            <person name="Van der Zee M."/>
            <person name="Vervoort M."/>
            <person name="Wittkopp N."/>
            <person name="Wimmer E.A."/>
            <person name="Yang X."/>
            <person name="Jones A.K."/>
            <person name="Sattelle D.B."/>
            <person name="Ebert P.R."/>
            <person name="Nelson D."/>
            <person name="Scott J.G."/>
            <person name="Beeman R.W."/>
            <person name="Muthukrishnan S."/>
            <person name="Kramer K.J."/>
            <person name="Arakane Y."/>
            <person name="Beeman R.W."/>
            <person name="Zhu Q."/>
            <person name="Hogenkamp D."/>
            <person name="Dixit R."/>
            <person name="Oppert B."/>
            <person name="Jiang H."/>
            <person name="Zou Z."/>
            <person name="Marshall J."/>
            <person name="Elpidina E."/>
            <person name="Vinokurov K."/>
            <person name="Oppert C."/>
            <person name="Zou Z."/>
            <person name="Evans J."/>
            <person name="Lu Z."/>
            <person name="Zhao P."/>
            <person name="Sumathipala N."/>
            <person name="Altincicek B."/>
            <person name="Vilcinskas A."/>
            <person name="Williams M."/>
            <person name="Hultmark D."/>
            <person name="Hetru C."/>
            <person name="Jiang H."/>
            <person name="Grimmelikhuijzen C.J."/>
            <person name="Hauser F."/>
            <person name="Cazzamali G."/>
            <person name="Williamson M."/>
            <person name="Park Y."/>
            <person name="Li B."/>
            <person name="Tanaka Y."/>
            <person name="Predel R."/>
            <person name="Neupert S."/>
            <person name="Schachtner J."/>
            <person name="Verleyen P."/>
            <person name="Raible F."/>
            <person name="Bork P."/>
            <person name="Friedrich M."/>
            <person name="Walden K.K."/>
            <person name="Robertson H.M."/>
            <person name="Angeli S."/>
            <person name="Foret S."/>
            <person name="Bucher G."/>
            <person name="Schuetz S."/>
            <person name="Maleszka R."/>
            <person name="Wimmer E.A."/>
            <person name="Beeman R.W."/>
            <person name="Lorenzen M."/>
            <person name="Tomoyasu Y."/>
            <person name="Miller S.C."/>
            <person name="Grossmann D."/>
            <person name="Bucher G."/>
        </authorList>
    </citation>
    <scope>NUCLEOTIDE SEQUENCE [LARGE SCALE GENOMIC DNA]</scope>
    <source>
        <strain evidence="2 3">Georgia GA2</strain>
    </source>
</reference>
<feature type="compositionally biased region" description="Acidic residues" evidence="1">
    <location>
        <begin position="1"/>
        <end position="11"/>
    </location>
</feature>
<organism evidence="2 3">
    <name type="scientific">Tribolium castaneum</name>
    <name type="common">Red flour beetle</name>
    <dbReference type="NCBI Taxonomy" id="7070"/>
    <lineage>
        <taxon>Eukaryota</taxon>
        <taxon>Metazoa</taxon>
        <taxon>Ecdysozoa</taxon>
        <taxon>Arthropoda</taxon>
        <taxon>Hexapoda</taxon>
        <taxon>Insecta</taxon>
        <taxon>Pterygota</taxon>
        <taxon>Neoptera</taxon>
        <taxon>Endopterygota</taxon>
        <taxon>Coleoptera</taxon>
        <taxon>Polyphaga</taxon>
        <taxon>Cucujiformia</taxon>
        <taxon>Tenebrionidae</taxon>
        <taxon>Tenebrionidae incertae sedis</taxon>
        <taxon>Tribolium</taxon>
    </lineage>
</organism>
<dbReference type="HOGENOM" id="CLU_084594_1_0_1"/>
<dbReference type="InParanoid" id="D7ELW0"/>
<dbReference type="eggNOG" id="ENOG502RX81">
    <property type="taxonomic scope" value="Eukaryota"/>
</dbReference>
<protein>
    <submittedName>
        <fullName evidence="2">Uncharacterized protein</fullName>
    </submittedName>
</protein>
<dbReference type="PANTHER" id="PTHR37162:SF6">
    <property type="entry name" value="BED-TYPE DOMAIN-CONTAINING PROTEIN"/>
    <property type="match status" value="1"/>
</dbReference>
<keyword evidence="3" id="KW-1185">Reference proteome</keyword>
<evidence type="ECO:0000313" key="3">
    <source>
        <dbReference type="Proteomes" id="UP000007266"/>
    </source>
</evidence>
<dbReference type="AlphaFoldDB" id="D7ELW0"/>
<dbReference type="OMA" id="CASEFRI"/>
<accession>D7ELW0</accession>
<name>D7ELW0_TRICA</name>
<proteinExistence type="predicted"/>
<gene>
    <name evidence="2" type="primary">GLEAN_01482</name>
    <name evidence="2" type="ORF">TcasGA2_TC001482</name>
</gene>
<evidence type="ECO:0000313" key="2">
    <source>
        <dbReference type="EMBL" id="EFA12423.1"/>
    </source>
</evidence>
<sequence length="287" mass="31594">MIDDSESDSDTSVDWLGPLGASEENEDEGDRDAILNQEENEKPGTSLEVDDNVDPVSEDLGSGGSLSKKGKYNVTFNVLWKKKYTFITEGKTNYQTKCIYCASEFRINHGGENDIIKHLSTMKHKTNVSASVSSKKINVFFERAGNDDRKKKTALAECVYVFHALKHSHSYNSSMSCGSKLFPILFPDSNVAAKFTCGRTKATKVVTAILAPLSKEQILSDLVEDHPFSIATDASDKGNIKTFPLIVRNFNKSSGVCTKLIRFFNLESKKSVDVANALVAALSELED</sequence>
<dbReference type="PhylomeDB" id="D7ELW0"/>
<feature type="compositionally biased region" description="Acidic residues" evidence="1">
    <location>
        <begin position="48"/>
        <end position="57"/>
    </location>
</feature>
<feature type="region of interest" description="Disordered" evidence="1">
    <location>
        <begin position="1"/>
        <end position="64"/>
    </location>
</feature>